<feature type="domain" description="Phage head morphogenesis" evidence="1">
    <location>
        <begin position="122"/>
        <end position="240"/>
    </location>
</feature>
<name>A0A8T9T5P9_9BACT</name>
<evidence type="ECO:0000259" key="1">
    <source>
        <dbReference type="Pfam" id="PF04233"/>
    </source>
</evidence>
<dbReference type="Proteomes" id="UP000829925">
    <property type="component" value="Chromosome"/>
</dbReference>
<proteinExistence type="predicted"/>
<dbReference type="EMBL" id="CP095053">
    <property type="protein sequence ID" value="UOR07169.1"/>
    <property type="molecule type" value="Genomic_DNA"/>
</dbReference>
<dbReference type="RefSeq" id="WP_245096717.1">
    <property type="nucleotide sequence ID" value="NZ_CP095053.1"/>
</dbReference>
<dbReference type="KEGG" id="haei:MUN82_08740"/>
<evidence type="ECO:0000313" key="2">
    <source>
        <dbReference type="EMBL" id="UOR07169.1"/>
    </source>
</evidence>
<evidence type="ECO:0000313" key="3">
    <source>
        <dbReference type="Proteomes" id="UP000829925"/>
    </source>
</evidence>
<accession>A0A8T9T5P9</accession>
<sequence length="246" mass="26808">MPTYDQTEAARARYENRYEASIRRALIQQGAQAVAMWEASGSPELAAAVITKNGLQQALEVVYEKAGDYFAKEAYDQLTTQKSIKAAPPTEVRTGWLSRLKNFISTEGAQRLSGMVETTREQVRKVLSQVVAEGQSVAEGAKTLRQHIATISKARATTIIRTEVVAASNAGSFFGAQATGVALDKFWIATKDSRTRADHIAADRQTVGMNDTFLVGGYAARYPGDPMLPAAQIIRCRCSLGYRPKS</sequence>
<dbReference type="InterPro" id="IPR006528">
    <property type="entry name" value="Phage_head_morphogenesis_dom"/>
</dbReference>
<protein>
    <submittedName>
        <fullName evidence="2">Phage head morphogenesis protein</fullName>
    </submittedName>
</protein>
<organism evidence="2 3">
    <name type="scientific">Hymenobacter aerilatus</name>
    <dbReference type="NCBI Taxonomy" id="2932251"/>
    <lineage>
        <taxon>Bacteria</taxon>
        <taxon>Pseudomonadati</taxon>
        <taxon>Bacteroidota</taxon>
        <taxon>Cytophagia</taxon>
        <taxon>Cytophagales</taxon>
        <taxon>Hymenobacteraceae</taxon>
        <taxon>Hymenobacter</taxon>
    </lineage>
</organism>
<dbReference type="AlphaFoldDB" id="A0A8T9T5P9"/>
<reference evidence="2 3" key="1">
    <citation type="submission" date="2022-04" db="EMBL/GenBank/DDBJ databases">
        <title>Hymenobacter sp. isolated from the air.</title>
        <authorList>
            <person name="Won M."/>
            <person name="Lee C.-M."/>
            <person name="Woen H.-Y."/>
            <person name="Kwon S.-W."/>
        </authorList>
    </citation>
    <scope>NUCLEOTIDE SEQUENCE [LARGE SCALE GENOMIC DNA]</scope>
    <source>
        <strain evidence="3">5413 J-13</strain>
    </source>
</reference>
<gene>
    <name evidence="2" type="ORF">MUN82_08740</name>
</gene>
<dbReference type="Pfam" id="PF04233">
    <property type="entry name" value="Phage_Mu_F"/>
    <property type="match status" value="1"/>
</dbReference>
<keyword evidence="3" id="KW-1185">Reference proteome</keyword>